<comment type="caution">
    <text evidence="5">The sequence shown here is derived from an EMBL/GenBank/DDBJ whole genome shotgun (WGS) entry which is preliminary data.</text>
</comment>
<name>A0A3E4QVB2_9ACTN</name>
<dbReference type="InterPro" id="IPR036388">
    <property type="entry name" value="WH-like_DNA-bd_sf"/>
</dbReference>
<dbReference type="Pfam" id="PF00392">
    <property type="entry name" value="GntR"/>
    <property type="match status" value="1"/>
</dbReference>
<evidence type="ECO:0000313" key="6">
    <source>
        <dbReference type="Proteomes" id="UP000260943"/>
    </source>
</evidence>
<dbReference type="PROSITE" id="PS50949">
    <property type="entry name" value="HTH_GNTR"/>
    <property type="match status" value="1"/>
</dbReference>
<sequence>MNSIDDIAKALQDGIASGAYPCGTRIPSERTLADTFEVSRATIRSAIDILVDTGRLKRVHGKGTFVMQTDIDDAAIHFKGMNELLSRAGYEPSSSILRTQLRSAGFCLSRIFDVPESSELFQIVRLRSGNGVPISVENTFTIPSLIKGIESIDFKVYSLYDTFRMNHVEIQHINQKLSSTRARQSNARALGTAEGTPVMRIQITALDGGNNVVEFTDVAVLPAFCSYYTDAIISDGVYSINYQGI</sequence>
<dbReference type="GO" id="GO:0003677">
    <property type="term" value="F:DNA binding"/>
    <property type="evidence" value="ECO:0007669"/>
    <property type="project" value="UniProtKB-KW"/>
</dbReference>
<dbReference type="CDD" id="cd07377">
    <property type="entry name" value="WHTH_GntR"/>
    <property type="match status" value="1"/>
</dbReference>
<dbReference type="Gene3D" id="3.40.1410.10">
    <property type="entry name" value="Chorismate lyase-like"/>
    <property type="match status" value="1"/>
</dbReference>
<evidence type="ECO:0000256" key="2">
    <source>
        <dbReference type="ARBA" id="ARBA00023125"/>
    </source>
</evidence>
<dbReference type="Proteomes" id="UP000260943">
    <property type="component" value="Unassembled WGS sequence"/>
</dbReference>
<feature type="domain" description="HTH gntR-type" evidence="4">
    <location>
        <begin position="1"/>
        <end position="69"/>
    </location>
</feature>
<organism evidence="5 6">
    <name type="scientific">Collinsella tanakaei</name>
    <dbReference type="NCBI Taxonomy" id="626935"/>
    <lineage>
        <taxon>Bacteria</taxon>
        <taxon>Bacillati</taxon>
        <taxon>Actinomycetota</taxon>
        <taxon>Coriobacteriia</taxon>
        <taxon>Coriobacteriales</taxon>
        <taxon>Coriobacteriaceae</taxon>
        <taxon>Collinsella</taxon>
    </lineage>
</organism>
<dbReference type="SMART" id="SM00866">
    <property type="entry name" value="UTRA"/>
    <property type="match status" value="1"/>
</dbReference>
<dbReference type="SMART" id="SM00345">
    <property type="entry name" value="HTH_GNTR"/>
    <property type="match status" value="1"/>
</dbReference>
<proteinExistence type="predicted"/>
<evidence type="ECO:0000259" key="4">
    <source>
        <dbReference type="PROSITE" id="PS50949"/>
    </source>
</evidence>
<keyword evidence="2" id="KW-0238">DNA-binding</keyword>
<dbReference type="EMBL" id="QSRJ01000003">
    <property type="protein sequence ID" value="RGL11135.1"/>
    <property type="molecule type" value="Genomic_DNA"/>
</dbReference>
<dbReference type="InterPro" id="IPR000524">
    <property type="entry name" value="Tscrpt_reg_HTH_GntR"/>
</dbReference>
<evidence type="ECO:0000256" key="1">
    <source>
        <dbReference type="ARBA" id="ARBA00023015"/>
    </source>
</evidence>
<protein>
    <submittedName>
        <fullName evidence="5">GntR family transcriptional regulator</fullName>
    </submittedName>
</protein>
<dbReference type="Pfam" id="PF07702">
    <property type="entry name" value="UTRA"/>
    <property type="match status" value="1"/>
</dbReference>
<dbReference type="InterPro" id="IPR036390">
    <property type="entry name" value="WH_DNA-bd_sf"/>
</dbReference>
<dbReference type="InterPro" id="IPR028978">
    <property type="entry name" value="Chorismate_lyase_/UTRA_dom_sf"/>
</dbReference>
<keyword evidence="1" id="KW-0805">Transcription regulation</keyword>
<dbReference type="Gene3D" id="1.10.10.10">
    <property type="entry name" value="Winged helix-like DNA-binding domain superfamily/Winged helix DNA-binding domain"/>
    <property type="match status" value="1"/>
</dbReference>
<dbReference type="PANTHER" id="PTHR44846:SF1">
    <property type="entry name" value="MANNOSYL-D-GLYCERATE TRANSPORT_METABOLISM SYSTEM REPRESSOR MNGR-RELATED"/>
    <property type="match status" value="1"/>
</dbReference>
<dbReference type="SUPFAM" id="SSF64288">
    <property type="entry name" value="Chorismate lyase-like"/>
    <property type="match status" value="1"/>
</dbReference>
<dbReference type="InterPro" id="IPR011663">
    <property type="entry name" value="UTRA"/>
</dbReference>
<dbReference type="GO" id="GO:0003700">
    <property type="term" value="F:DNA-binding transcription factor activity"/>
    <property type="evidence" value="ECO:0007669"/>
    <property type="project" value="InterPro"/>
</dbReference>
<evidence type="ECO:0000256" key="3">
    <source>
        <dbReference type="ARBA" id="ARBA00023163"/>
    </source>
</evidence>
<dbReference type="PRINTS" id="PR00035">
    <property type="entry name" value="HTHGNTR"/>
</dbReference>
<dbReference type="AlphaFoldDB" id="A0A3E4QVB2"/>
<dbReference type="InterPro" id="IPR050679">
    <property type="entry name" value="Bact_HTH_transcr_reg"/>
</dbReference>
<dbReference type="GO" id="GO:0045892">
    <property type="term" value="P:negative regulation of DNA-templated transcription"/>
    <property type="evidence" value="ECO:0007669"/>
    <property type="project" value="TreeGrafter"/>
</dbReference>
<accession>A0A3E4QVB2</accession>
<evidence type="ECO:0000313" key="5">
    <source>
        <dbReference type="EMBL" id="RGL11135.1"/>
    </source>
</evidence>
<dbReference type="SUPFAM" id="SSF46785">
    <property type="entry name" value="Winged helix' DNA-binding domain"/>
    <property type="match status" value="1"/>
</dbReference>
<gene>
    <name evidence="5" type="ORF">DXC81_03165</name>
</gene>
<dbReference type="PANTHER" id="PTHR44846">
    <property type="entry name" value="MANNOSYL-D-GLYCERATE TRANSPORT/METABOLISM SYSTEM REPRESSOR MNGR-RELATED"/>
    <property type="match status" value="1"/>
</dbReference>
<keyword evidence="3" id="KW-0804">Transcription</keyword>
<reference evidence="5 6" key="1">
    <citation type="submission" date="2018-08" db="EMBL/GenBank/DDBJ databases">
        <title>A genome reference for cultivated species of the human gut microbiota.</title>
        <authorList>
            <person name="Zou Y."/>
            <person name="Xue W."/>
            <person name="Luo G."/>
        </authorList>
    </citation>
    <scope>NUCLEOTIDE SEQUENCE [LARGE SCALE GENOMIC DNA]</scope>
    <source>
        <strain evidence="5 6">TF08-14</strain>
    </source>
</reference>